<accession>A0AA47AFE8</accession>
<dbReference type="SUPFAM" id="SSF50969">
    <property type="entry name" value="YVTN repeat-like/Quinoprotein amine dehydrogenase"/>
    <property type="match status" value="1"/>
</dbReference>
<dbReference type="InterPro" id="IPR011044">
    <property type="entry name" value="Quino_amine_DH_bsu"/>
</dbReference>
<evidence type="ECO:0000313" key="2">
    <source>
        <dbReference type="Proteomes" id="UP001164244"/>
    </source>
</evidence>
<reference evidence="1" key="1">
    <citation type="submission" date="2022-11" db="EMBL/GenBank/DDBJ databases">
        <title>Complete genome sequence of Veillonella rogosae KCOM 3468 isolated from human Subgingival dental plaque of Chronic peridontitis Lesion.</title>
        <authorList>
            <person name="Park S.-N."/>
            <person name="Lim Y.K."/>
            <person name="Kook J.-K."/>
        </authorList>
    </citation>
    <scope>NUCLEOTIDE SEQUENCE</scope>
    <source>
        <strain evidence="1">KCOM 3468</strain>
    </source>
</reference>
<sequence>MDQGVIDYIANVFDIPKLTQHVSAVQMPLPLFRLAEIPLDAGVNQCQGFCYNSKKDVFVLACINSENTKQIIYEINPTTFKVVAKYEYSHKKLLGHMNTLTYNPNNNRYYTTNAVVDGYIVTPIEADSMIVEAPIRLKEKVFNFAFDKDRNAYVSIVPLTNSHRTINYYDSNFNKIKTYKIDVEHTDLNNNGAYAGNGNTIFTTLTTFVFVDEEGVVKNISPYTSGMEVEDMDYRNGQMYMAVNRKGKVEIYGLPSLPFSVNA</sequence>
<organism evidence="1 2">
    <name type="scientific">Veillonella rogosae</name>
    <dbReference type="NCBI Taxonomy" id="423477"/>
    <lineage>
        <taxon>Bacteria</taxon>
        <taxon>Bacillati</taxon>
        <taxon>Bacillota</taxon>
        <taxon>Negativicutes</taxon>
        <taxon>Veillonellales</taxon>
        <taxon>Veillonellaceae</taxon>
        <taxon>Veillonella</taxon>
    </lineage>
</organism>
<dbReference type="KEGG" id="vrg:OKW85_04225"/>
<dbReference type="RefSeq" id="WP_265138949.1">
    <property type="nucleotide sequence ID" value="NZ_CP110418.1"/>
</dbReference>
<dbReference type="AlphaFoldDB" id="A0AA47AFE8"/>
<dbReference type="Proteomes" id="UP001164244">
    <property type="component" value="Chromosome"/>
</dbReference>
<protein>
    <submittedName>
        <fullName evidence="1">Uncharacterized protein</fullName>
    </submittedName>
</protein>
<gene>
    <name evidence="1" type="ORF">OKW85_04225</name>
</gene>
<dbReference type="EMBL" id="CP110418">
    <property type="protein sequence ID" value="UZG51810.1"/>
    <property type="molecule type" value="Genomic_DNA"/>
</dbReference>
<evidence type="ECO:0000313" key="1">
    <source>
        <dbReference type="EMBL" id="UZG51810.1"/>
    </source>
</evidence>
<proteinExistence type="predicted"/>
<name>A0AA47AFE8_9FIRM</name>